<gene>
    <name evidence="1" type="ordered locus">Ftrac_2808</name>
</gene>
<name>E4TRT7_MARTH</name>
<evidence type="ECO:0000313" key="2">
    <source>
        <dbReference type="Proteomes" id="UP000008720"/>
    </source>
</evidence>
<dbReference type="Proteomes" id="UP000008720">
    <property type="component" value="Chromosome"/>
</dbReference>
<organism evidence="1 2">
    <name type="scientific">Marivirga tractuosa (strain ATCC 23168 / DSM 4126 / NBRC 15989 / NCIMB 1408 / VKM B-1430 / H-43)</name>
    <name type="common">Microscilla tractuosa</name>
    <name type="synonym">Flexibacter tractuosus</name>
    <dbReference type="NCBI Taxonomy" id="643867"/>
    <lineage>
        <taxon>Bacteria</taxon>
        <taxon>Pseudomonadati</taxon>
        <taxon>Bacteroidota</taxon>
        <taxon>Cytophagia</taxon>
        <taxon>Cytophagales</taxon>
        <taxon>Marivirgaceae</taxon>
        <taxon>Marivirga</taxon>
    </lineage>
</organism>
<dbReference type="HOGENOM" id="CLU_2826083_0_0_10"/>
<proteinExistence type="predicted"/>
<dbReference type="EMBL" id="CP002349">
    <property type="protein sequence ID" value="ADR22786.1"/>
    <property type="molecule type" value="Genomic_DNA"/>
</dbReference>
<evidence type="ECO:0000313" key="1">
    <source>
        <dbReference type="EMBL" id="ADR22786.1"/>
    </source>
</evidence>
<protein>
    <submittedName>
        <fullName evidence="1">Uncharacterized protein</fullName>
    </submittedName>
</protein>
<dbReference type="KEGG" id="mtt:Ftrac_2808"/>
<keyword evidence="2" id="KW-1185">Reference proteome</keyword>
<dbReference type="STRING" id="643867.Ftrac_2808"/>
<sequence length="66" mass="7213">MNLAKIPVGVPPTGVAAMVGGTPTILTLNHSKKLSQTNAVVSPDLYRIFSCCGYYRMGQFFLFDQF</sequence>
<reference evidence="1 2" key="1">
    <citation type="journal article" date="2011" name="Stand. Genomic Sci.">
        <title>Complete genome sequence of Marivirga tractuosa type strain (H-43).</title>
        <authorList>
            <person name="Pagani I."/>
            <person name="Chertkov O."/>
            <person name="Lapidus A."/>
            <person name="Lucas S."/>
            <person name="Del Rio T.G."/>
            <person name="Tice H."/>
            <person name="Copeland A."/>
            <person name="Cheng J.F."/>
            <person name="Nolan M."/>
            <person name="Saunders E."/>
            <person name="Pitluck S."/>
            <person name="Held B."/>
            <person name="Goodwin L."/>
            <person name="Liolios K."/>
            <person name="Ovchinikova G."/>
            <person name="Ivanova N."/>
            <person name="Mavromatis K."/>
            <person name="Pati A."/>
            <person name="Chen A."/>
            <person name="Palaniappan K."/>
            <person name="Land M."/>
            <person name="Hauser L."/>
            <person name="Jeffries C.D."/>
            <person name="Detter J.C."/>
            <person name="Han C."/>
            <person name="Tapia R."/>
            <person name="Ngatchou-Djao O.D."/>
            <person name="Rohde M."/>
            <person name="Goker M."/>
            <person name="Spring S."/>
            <person name="Sikorski J."/>
            <person name="Woyke T."/>
            <person name="Bristow J."/>
            <person name="Eisen J.A."/>
            <person name="Markowitz V."/>
            <person name="Hugenholtz P."/>
            <person name="Klenk H.P."/>
            <person name="Kyrpides N.C."/>
        </authorList>
    </citation>
    <scope>NUCLEOTIDE SEQUENCE [LARGE SCALE GENOMIC DNA]</scope>
    <source>
        <strain evidence="2">ATCC 23168 / DSM 4126 / NBRC 15989 / NCIMB 1408 / VKM B-1430 / H-43</strain>
    </source>
</reference>
<accession>E4TRT7</accession>
<dbReference type="AlphaFoldDB" id="E4TRT7"/>